<dbReference type="SUPFAM" id="SSF48452">
    <property type="entry name" value="TPR-like"/>
    <property type="match status" value="2"/>
</dbReference>
<feature type="repeat" description="TPR" evidence="2">
    <location>
        <begin position="111"/>
        <end position="144"/>
    </location>
</feature>
<evidence type="ECO:0000256" key="1">
    <source>
        <dbReference type="ARBA" id="ARBA00022679"/>
    </source>
</evidence>
<comment type="caution">
    <text evidence="3">The sequence shown here is derived from an EMBL/GenBank/DDBJ whole genome shotgun (WGS) entry which is preliminary data.</text>
</comment>
<keyword evidence="2" id="KW-0802">TPR repeat</keyword>
<organism evidence="3 4">
    <name type="scientific">Thiorhodococcus mannitoliphagus</name>
    <dbReference type="NCBI Taxonomy" id="329406"/>
    <lineage>
        <taxon>Bacteria</taxon>
        <taxon>Pseudomonadati</taxon>
        <taxon>Pseudomonadota</taxon>
        <taxon>Gammaproteobacteria</taxon>
        <taxon>Chromatiales</taxon>
        <taxon>Chromatiaceae</taxon>
        <taxon>Thiorhodococcus</taxon>
    </lineage>
</organism>
<name>A0A6P1E699_9GAMM</name>
<proteinExistence type="predicted"/>
<dbReference type="PANTHER" id="PTHR12788">
    <property type="entry name" value="PROTEIN-TYROSINE SULFOTRANSFERASE 2"/>
    <property type="match status" value="1"/>
</dbReference>
<dbReference type="Gene3D" id="1.25.40.10">
    <property type="entry name" value="Tetratricopeptide repeat domain"/>
    <property type="match status" value="2"/>
</dbReference>
<reference evidence="4" key="1">
    <citation type="journal article" date="2020" name="Microbiol. Resour. Announc.">
        <title>Draft Genome Sequences of Thiorhodococcus mannitoliphagus and Thiorhodococcus minor, Purple Sulfur Photosynthetic Bacteria in the Gammaproteobacterial Family Chromatiaceae.</title>
        <authorList>
            <person name="Aviles F.A."/>
            <person name="Meyer T.E."/>
            <person name="Kyndt J.A."/>
        </authorList>
    </citation>
    <scope>NUCLEOTIDE SEQUENCE [LARGE SCALE GENOMIC DNA]</scope>
    <source>
        <strain evidence="4">DSM 18266</strain>
    </source>
</reference>
<keyword evidence="1" id="KW-0808">Transferase</keyword>
<dbReference type="InterPro" id="IPR011990">
    <property type="entry name" value="TPR-like_helical_dom_sf"/>
</dbReference>
<dbReference type="Pfam" id="PF13469">
    <property type="entry name" value="Sulfotransfer_3"/>
    <property type="match status" value="1"/>
</dbReference>
<dbReference type="AlphaFoldDB" id="A0A6P1E699"/>
<accession>A0A6P1E699</accession>
<feature type="repeat" description="TPR" evidence="2">
    <location>
        <begin position="146"/>
        <end position="179"/>
    </location>
</feature>
<evidence type="ECO:0000256" key="2">
    <source>
        <dbReference type="PROSITE-ProRule" id="PRU00339"/>
    </source>
</evidence>
<evidence type="ECO:0000313" key="4">
    <source>
        <dbReference type="Proteomes" id="UP000471640"/>
    </source>
</evidence>
<keyword evidence="4" id="KW-1185">Reference proteome</keyword>
<dbReference type="RefSeq" id="WP_164656399.1">
    <property type="nucleotide sequence ID" value="NZ_JAAIJR010000156.1"/>
</dbReference>
<dbReference type="SMART" id="SM00028">
    <property type="entry name" value="TPR"/>
    <property type="match status" value="7"/>
</dbReference>
<sequence length="591" mass="67060">MSETPRIDSLFNIARGEKLLQAGKLDEAREIANHCLKGAPDDLQARYLLARVALRMRQPAEAAEHFAELVSASPEDPAYLGGLGEALMKTDRTEQAIPLLFNALHFNPDDSWAKTNLGLAFMKQAKYQTAINLLTEVVAACPSYANDVHANLARLYLALGDLDQALEQARTALRLKCSDPAHMEQTIGYLIYAIDGKVDEASRHFEHALEIDPTSGEAFFNYTSIKKFKETDRALIARIETKLTGNMPAINRAFFHFGLGKAYDDMKEWDLAFQNYRWANLLAKEPIDLSSPKLLLKKSKKLFTRQFLERHAEIGGDSDQPIFILGMPRSGSTLIEQILTSHPRVVTAGEIPALPRISERLCLEGGKRESFPDCFAEVNQKMVDEIVAKYIEALSQYGQGSGRIVDKLPGNLFFIGLIRLALPNAHIIHTVRNPLDTCLSCFFQPFREARWSYDLSWIGQYYRFHEDMIAHWRTALPPDVILDVHYERLVDDTESEARRIIAHCGLEWDERCLDFHRAKRSVATASLWQVRQPVYKNSKQRWVNYAPYLDDLVIALGPCAEPYFGEIEAHGGKAPKSYRNIFSRLAHWRTH</sequence>
<dbReference type="GO" id="GO:0008476">
    <property type="term" value="F:protein-tyrosine sulfotransferase activity"/>
    <property type="evidence" value="ECO:0007669"/>
    <property type="project" value="InterPro"/>
</dbReference>
<protein>
    <submittedName>
        <fullName evidence="3">Tetratricopeptide repeat protein</fullName>
    </submittedName>
</protein>
<dbReference type="Gene3D" id="3.40.50.300">
    <property type="entry name" value="P-loop containing nucleotide triphosphate hydrolases"/>
    <property type="match status" value="1"/>
</dbReference>
<dbReference type="InterPro" id="IPR019734">
    <property type="entry name" value="TPR_rpt"/>
</dbReference>
<reference evidence="3 4" key="2">
    <citation type="submission" date="2020-02" db="EMBL/GenBank/DDBJ databases">
        <title>Genome sequences of Thiorhodococcus mannitoliphagus and Thiorhodococcus minor, purple sulfur photosynthetic bacteria in the gammaproteobacterial family, Chromatiaceae.</title>
        <authorList>
            <person name="Aviles F.A."/>
            <person name="Meyer T.E."/>
            <person name="Kyndt J.A."/>
        </authorList>
    </citation>
    <scope>NUCLEOTIDE SEQUENCE [LARGE SCALE GENOMIC DNA]</scope>
    <source>
        <strain evidence="3 4">DSM 18266</strain>
    </source>
</reference>
<dbReference type="PROSITE" id="PS50005">
    <property type="entry name" value="TPR"/>
    <property type="match status" value="3"/>
</dbReference>
<gene>
    <name evidence="3" type="ORF">G3480_22815</name>
</gene>
<dbReference type="InterPro" id="IPR026634">
    <property type="entry name" value="TPST-like"/>
</dbReference>
<dbReference type="Proteomes" id="UP000471640">
    <property type="component" value="Unassembled WGS sequence"/>
</dbReference>
<dbReference type="InterPro" id="IPR027417">
    <property type="entry name" value="P-loop_NTPase"/>
</dbReference>
<dbReference type="EMBL" id="JAAIJR010000156">
    <property type="protein sequence ID" value="NEX23095.1"/>
    <property type="molecule type" value="Genomic_DNA"/>
</dbReference>
<dbReference type="Pfam" id="PF13432">
    <property type="entry name" value="TPR_16"/>
    <property type="match status" value="1"/>
</dbReference>
<dbReference type="Pfam" id="PF14559">
    <property type="entry name" value="TPR_19"/>
    <property type="match status" value="1"/>
</dbReference>
<feature type="repeat" description="TPR" evidence="2">
    <location>
        <begin position="77"/>
        <end position="110"/>
    </location>
</feature>
<dbReference type="PANTHER" id="PTHR12788:SF10">
    <property type="entry name" value="PROTEIN-TYROSINE SULFOTRANSFERASE"/>
    <property type="match status" value="1"/>
</dbReference>
<dbReference type="SUPFAM" id="SSF52540">
    <property type="entry name" value="P-loop containing nucleoside triphosphate hydrolases"/>
    <property type="match status" value="1"/>
</dbReference>
<evidence type="ECO:0000313" key="3">
    <source>
        <dbReference type="EMBL" id="NEX23095.1"/>
    </source>
</evidence>